<reference evidence="10" key="2">
    <citation type="submission" date="2020-09" db="EMBL/GenBank/DDBJ databases">
        <authorList>
            <person name="Sun Q."/>
            <person name="Kim S."/>
        </authorList>
    </citation>
    <scope>NUCLEOTIDE SEQUENCE</scope>
    <source>
        <strain evidence="10">KCTC 32422</strain>
    </source>
</reference>
<keyword evidence="7 9" id="KW-1133">Transmembrane helix</keyword>
<comment type="subcellular location">
    <subcellularLocation>
        <location evidence="1">Endomembrane system</location>
        <topology evidence="1">Multi-pass membrane protein</topology>
    </subcellularLocation>
    <subcellularLocation>
        <location evidence="2">Endoplasmic reticulum membrane</location>
    </subcellularLocation>
</comment>
<feature type="transmembrane region" description="Helical" evidence="9">
    <location>
        <begin position="309"/>
        <end position="329"/>
    </location>
</feature>
<dbReference type="Proteomes" id="UP000634139">
    <property type="component" value="Unassembled WGS sequence"/>
</dbReference>
<dbReference type="RefSeq" id="WP_189538927.1">
    <property type="nucleotide sequence ID" value="NZ_BMZD01000001.1"/>
</dbReference>
<dbReference type="EMBL" id="BMZD01000001">
    <property type="protein sequence ID" value="GGZ89887.1"/>
    <property type="molecule type" value="Genomic_DNA"/>
</dbReference>
<evidence type="ECO:0000256" key="7">
    <source>
        <dbReference type="ARBA" id="ARBA00022989"/>
    </source>
</evidence>
<evidence type="ECO:0000256" key="2">
    <source>
        <dbReference type="ARBA" id="ARBA00004586"/>
    </source>
</evidence>
<name>A0A918RAL5_9SPHN</name>
<gene>
    <name evidence="10" type="ORF">GCM10011617_06370</name>
</gene>
<organism evidence="10 11">
    <name type="scientific">Novosphingobium arvoryzae</name>
    <dbReference type="NCBI Taxonomy" id="1256514"/>
    <lineage>
        <taxon>Bacteria</taxon>
        <taxon>Pseudomonadati</taxon>
        <taxon>Pseudomonadota</taxon>
        <taxon>Alphaproteobacteria</taxon>
        <taxon>Sphingomonadales</taxon>
        <taxon>Sphingomonadaceae</taxon>
        <taxon>Novosphingobium</taxon>
    </lineage>
</organism>
<keyword evidence="6" id="KW-0256">Endoplasmic reticulum</keyword>
<sequence length="488" mass="52470">MQGQTGSSRGWILAITAVVLAALVLRWRAFSPFDISHADELMQYLEQAKRLATGQGIVPWEYRYGARNGGIAQILSVPWLLGERFAPGTLGAMLLARWSFVLLTLLALPAAWKLGALTGRAQALIALLVAAVWYESVLFSTLLLSEVLATGLIACALPLLLADERRAGALRWAGLLLGLGVVVRLQFAPFAAVVALLTLRTDWKAWGQLVLGGLGAAVIGGLSDLAMGRWPFEWVWVNFNYNIGESRAARFGENGPFDYFTWLAVHLGPGAPLIVAAALAVPARYRPVLWALAANIVFHSLITHKEYRFIWLSTFLLLVMAAIGSVGLLERLRAARGTKVGPAQLVLLGAGWIVLSVTAEQMSGGAGAMRGGGPIPRVVQDHVRAGSACGIALPDQWRAHLVPALLPRQAPLYIAPEGVVARGERLPRDLAAAANTLVFEDRPVGAGDYVQVKCESNGPVKACLYVRQGACTPAPQWSYQSALEREDL</sequence>
<keyword evidence="4" id="KW-0808">Transferase</keyword>
<feature type="transmembrane region" description="Helical" evidence="9">
    <location>
        <begin position="140"/>
        <end position="162"/>
    </location>
</feature>
<evidence type="ECO:0000313" key="10">
    <source>
        <dbReference type="EMBL" id="GGZ89887.1"/>
    </source>
</evidence>
<feature type="transmembrane region" description="Helical" evidence="9">
    <location>
        <begin position="85"/>
        <end position="107"/>
    </location>
</feature>
<dbReference type="AlphaFoldDB" id="A0A918RAL5"/>
<comment type="caution">
    <text evidence="10">The sequence shown here is derived from an EMBL/GenBank/DDBJ whole genome shotgun (WGS) entry which is preliminary data.</text>
</comment>
<evidence type="ECO:0000256" key="5">
    <source>
        <dbReference type="ARBA" id="ARBA00022692"/>
    </source>
</evidence>
<dbReference type="GO" id="GO:0000030">
    <property type="term" value="F:mannosyltransferase activity"/>
    <property type="evidence" value="ECO:0007669"/>
    <property type="project" value="TreeGrafter"/>
</dbReference>
<feature type="transmembrane region" description="Helical" evidence="9">
    <location>
        <begin position="259"/>
        <end position="279"/>
    </location>
</feature>
<proteinExistence type="predicted"/>
<dbReference type="GO" id="GO:0012505">
    <property type="term" value="C:endomembrane system"/>
    <property type="evidence" value="ECO:0007669"/>
    <property type="project" value="UniProtKB-SubCell"/>
</dbReference>
<keyword evidence="8 9" id="KW-0472">Membrane</keyword>
<feature type="transmembrane region" description="Helical" evidence="9">
    <location>
        <begin position="205"/>
        <end position="222"/>
    </location>
</feature>
<keyword evidence="5 9" id="KW-0812">Transmembrane</keyword>
<reference evidence="10" key="1">
    <citation type="journal article" date="2014" name="Int. J. Syst. Evol. Microbiol.">
        <title>Complete genome sequence of Corynebacterium casei LMG S-19264T (=DSM 44701T), isolated from a smear-ripened cheese.</title>
        <authorList>
            <consortium name="US DOE Joint Genome Institute (JGI-PGF)"/>
            <person name="Walter F."/>
            <person name="Albersmeier A."/>
            <person name="Kalinowski J."/>
            <person name="Ruckert C."/>
        </authorList>
    </citation>
    <scope>NUCLEOTIDE SEQUENCE</scope>
    <source>
        <strain evidence="10">KCTC 32422</strain>
    </source>
</reference>
<dbReference type="PANTHER" id="PTHR22760">
    <property type="entry name" value="GLYCOSYLTRANSFERASE"/>
    <property type="match status" value="1"/>
</dbReference>
<evidence type="ECO:0008006" key="12">
    <source>
        <dbReference type="Google" id="ProtNLM"/>
    </source>
</evidence>
<evidence type="ECO:0000256" key="9">
    <source>
        <dbReference type="SAM" id="Phobius"/>
    </source>
</evidence>
<protein>
    <recommendedName>
        <fullName evidence="12">Alg9-like mannosyltransferase family protein</fullName>
    </recommendedName>
</protein>
<evidence type="ECO:0000256" key="3">
    <source>
        <dbReference type="ARBA" id="ARBA00022676"/>
    </source>
</evidence>
<dbReference type="Pfam" id="PF03901">
    <property type="entry name" value="Glyco_transf_22"/>
    <property type="match status" value="1"/>
</dbReference>
<evidence type="ECO:0000256" key="4">
    <source>
        <dbReference type="ARBA" id="ARBA00022679"/>
    </source>
</evidence>
<keyword evidence="3" id="KW-0328">Glycosyltransferase</keyword>
<evidence type="ECO:0000313" key="11">
    <source>
        <dbReference type="Proteomes" id="UP000634139"/>
    </source>
</evidence>
<evidence type="ECO:0000256" key="1">
    <source>
        <dbReference type="ARBA" id="ARBA00004127"/>
    </source>
</evidence>
<accession>A0A918RAL5</accession>
<keyword evidence="11" id="KW-1185">Reference proteome</keyword>
<feature type="transmembrane region" description="Helical" evidence="9">
    <location>
        <begin position="174"/>
        <end position="199"/>
    </location>
</feature>
<evidence type="ECO:0000256" key="6">
    <source>
        <dbReference type="ARBA" id="ARBA00022824"/>
    </source>
</evidence>
<feature type="transmembrane region" description="Helical" evidence="9">
    <location>
        <begin position="12"/>
        <end position="30"/>
    </location>
</feature>
<feature type="transmembrane region" description="Helical" evidence="9">
    <location>
        <begin position="285"/>
        <end position="302"/>
    </location>
</feature>
<evidence type="ECO:0000256" key="8">
    <source>
        <dbReference type="ARBA" id="ARBA00023136"/>
    </source>
</evidence>
<dbReference type="InterPro" id="IPR005599">
    <property type="entry name" value="GPI_mannosylTrfase"/>
</dbReference>